<organism evidence="1 2">
    <name type="scientific">Aliikangiella maris</name>
    <dbReference type="NCBI Taxonomy" id="3162458"/>
    <lineage>
        <taxon>Bacteria</taxon>
        <taxon>Pseudomonadati</taxon>
        <taxon>Pseudomonadota</taxon>
        <taxon>Gammaproteobacteria</taxon>
        <taxon>Oceanospirillales</taxon>
        <taxon>Pleioneaceae</taxon>
        <taxon>Aliikangiella</taxon>
    </lineage>
</organism>
<comment type="caution">
    <text evidence="1">The sequence shown here is derived from an EMBL/GenBank/DDBJ whole genome shotgun (WGS) entry which is preliminary data.</text>
</comment>
<dbReference type="PANTHER" id="PTHR38978">
    <property type="entry name" value="DUF2787 DOMAIN-CONTAINING PROTEIN"/>
    <property type="match status" value="1"/>
</dbReference>
<evidence type="ECO:0000313" key="2">
    <source>
        <dbReference type="Proteomes" id="UP001548189"/>
    </source>
</evidence>
<dbReference type="Proteomes" id="UP001548189">
    <property type="component" value="Unassembled WGS sequence"/>
</dbReference>
<name>A0ABV2BPC6_9GAMM</name>
<dbReference type="Gene3D" id="3.10.450.430">
    <property type="entry name" value="Protein of unknown function DUF2787"/>
    <property type="match status" value="1"/>
</dbReference>
<accession>A0ABV2BPC6</accession>
<dbReference type="Pfam" id="PF10980">
    <property type="entry name" value="DUF2787"/>
    <property type="match status" value="1"/>
</dbReference>
<dbReference type="RefSeq" id="WP_353873346.1">
    <property type="nucleotide sequence ID" value="NZ_JBEVCJ010000001.1"/>
</dbReference>
<protein>
    <submittedName>
        <fullName evidence="1">DUF2787 family protein</fullName>
    </submittedName>
</protein>
<reference evidence="1 2" key="1">
    <citation type="submission" date="2024-06" db="EMBL/GenBank/DDBJ databases">
        <authorList>
            <person name="Li F."/>
        </authorList>
    </citation>
    <scope>NUCLEOTIDE SEQUENCE [LARGE SCALE GENOMIC DNA]</scope>
    <source>
        <strain evidence="1 2">GXAS 311</strain>
    </source>
</reference>
<gene>
    <name evidence="1" type="ORF">ABVT43_01590</name>
</gene>
<proteinExistence type="predicted"/>
<keyword evidence="2" id="KW-1185">Reference proteome</keyword>
<sequence length="139" mass="16006">MKLTFDQSQCFAVPEKLFSVLNIELAKWSNANQSATSIIFNFRDVNYSPENGGFHPVEIRLIKRKALWHFDYITDFSYHGTGYPELVKEIDVCFQSAEVTHLHLGLLTKVSADELVELFLTNFIDYVEMDVFTVEIAFS</sequence>
<dbReference type="PANTHER" id="PTHR38978:SF2">
    <property type="entry name" value="DUF2787 DOMAIN-CONTAINING PROTEIN"/>
    <property type="match status" value="1"/>
</dbReference>
<evidence type="ECO:0000313" key="1">
    <source>
        <dbReference type="EMBL" id="MET1253806.1"/>
    </source>
</evidence>
<dbReference type="EMBL" id="JBEVCJ010000001">
    <property type="protein sequence ID" value="MET1253806.1"/>
    <property type="molecule type" value="Genomic_DNA"/>
</dbReference>
<dbReference type="InterPro" id="IPR021248">
    <property type="entry name" value="DUF2787"/>
</dbReference>